<dbReference type="InterPro" id="IPR004513">
    <property type="entry name" value="FtsX"/>
</dbReference>
<evidence type="ECO:0000256" key="2">
    <source>
        <dbReference type="ARBA" id="ARBA00007379"/>
    </source>
</evidence>
<dbReference type="Pfam" id="PF18075">
    <property type="entry name" value="FtsX_ECD"/>
    <property type="match status" value="1"/>
</dbReference>
<evidence type="ECO:0000313" key="15">
    <source>
        <dbReference type="Proteomes" id="UP000217785"/>
    </source>
</evidence>
<dbReference type="InterPro" id="IPR058204">
    <property type="entry name" value="FtsX_firmicutes-type"/>
</dbReference>
<evidence type="ECO:0000256" key="4">
    <source>
        <dbReference type="ARBA" id="ARBA00022475"/>
    </source>
</evidence>
<dbReference type="InterPro" id="IPR040690">
    <property type="entry name" value="FtsX_ECD"/>
</dbReference>
<evidence type="ECO:0000259" key="12">
    <source>
        <dbReference type="Pfam" id="PF02687"/>
    </source>
</evidence>
<dbReference type="EMBL" id="BDUF01000064">
    <property type="protein sequence ID" value="GAX90825.1"/>
    <property type="molecule type" value="Genomic_DNA"/>
</dbReference>
<reference evidence="15" key="1">
    <citation type="submission" date="2017-07" db="EMBL/GenBank/DDBJ databases">
        <title>Draft genome sequence of Effusibacillus lacus strain skLN1.</title>
        <authorList>
            <person name="Watanabe M."/>
            <person name="Kojima H."/>
            <person name="Fukui M."/>
        </authorList>
    </citation>
    <scope>NUCLEOTIDE SEQUENCE [LARGE SCALE GENOMIC DNA]</scope>
    <source>
        <strain evidence="15">skLN1</strain>
    </source>
</reference>
<keyword evidence="15" id="KW-1185">Reference proteome</keyword>
<evidence type="ECO:0000256" key="11">
    <source>
        <dbReference type="SAM" id="Phobius"/>
    </source>
</evidence>
<keyword evidence="9 10" id="KW-0131">Cell cycle</keyword>
<evidence type="ECO:0000259" key="13">
    <source>
        <dbReference type="Pfam" id="PF18075"/>
    </source>
</evidence>
<keyword evidence="6 11" id="KW-0812">Transmembrane</keyword>
<proteinExistence type="inferred from homology"/>
<feature type="transmembrane region" description="Helical" evidence="11">
    <location>
        <begin position="266"/>
        <end position="288"/>
    </location>
</feature>
<accession>A0A292YQP6</accession>
<feature type="transmembrane region" description="Helical" evidence="11">
    <location>
        <begin position="225"/>
        <end position="246"/>
    </location>
</feature>
<gene>
    <name evidence="14" type="ORF">EFBL_2467</name>
</gene>
<dbReference type="PIRSF" id="PIRSF003097">
    <property type="entry name" value="FtsX"/>
    <property type="match status" value="1"/>
</dbReference>
<name>A0A292YQP6_9BACL</name>
<dbReference type="Pfam" id="PF02687">
    <property type="entry name" value="FtsX"/>
    <property type="match status" value="1"/>
</dbReference>
<feature type="transmembrane region" description="Helical" evidence="11">
    <location>
        <begin position="168"/>
        <end position="192"/>
    </location>
</feature>
<comment type="similarity">
    <text evidence="2 10">Belongs to the ABC-4 integral membrane protein family. FtsX subfamily.</text>
</comment>
<dbReference type="InterPro" id="IPR003838">
    <property type="entry name" value="ABC3_permease_C"/>
</dbReference>
<evidence type="ECO:0000256" key="8">
    <source>
        <dbReference type="ARBA" id="ARBA00023136"/>
    </source>
</evidence>
<dbReference type="GO" id="GO:0005886">
    <property type="term" value="C:plasma membrane"/>
    <property type="evidence" value="ECO:0007669"/>
    <property type="project" value="UniProtKB-SubCell"/>
</dbReference>
<evidence type="ECO:0000313" key="14">
    <source>
        <dbReference type="EMBL" id="GAX90825.1"/>
    </source>
</evidence>
<dbReference type="PANTHER" id="PTHR47755">
    <property type="entry name" value="CELL DIVISION PROTEIN FTSX"/>
    <property type="match status" value="1"/>
</dbReference>
<comment type="subcellular location">
    <subcellularLocation>
        <location evidence="1">Cell membrane</location>
        <topology evidence="1">Multi-pass membrane protein</topology>
    </subcellularLocation>
</comment>
<comment type="function">
    <text evidence="10">Part of the ABC transporter FtsEX involved in asymmetric cellular division facilitating the initiation of sporulation.</text>
</comment>
<sequence>MKISTFFRHVREGLKNIGRNGWMTFAAVGSVVVSLLILGVFLTVALNLQELTKDVEAQVQMDVFMQEGTSRSDIQMVEEKIKALPEVKSVEFVSKEDAIRLMVEKYKEHKDLFAGLEMDNPFPDKFIVKAHDPRQSLQLADQIRTFPNVEKVSDGREVVETLFKVMDIVRWIGGALIVGLALTAVFLISNTIKITIYSRRREIEIMKLVGATNWFIRWPFFFEGLLMGALGALIPITLIAAGYGYILNNVTSDTFIPLLPLGTLVTQVGGVLLLIGAVIGVFGSTFSVRKFLKI</sequence>
<dbReference type="GO" id="GO:0051301">
    <property type="term" value="P:cell division"/>
    <property type="evidence" value="ECO:0007669"/>
    <property type="project" value="UniProtKB-KW"/>
</dbReference>
<keyword evidence="7 11" id="KW-1133">Transmembrane helix</keyword>
<organism evidence="14 15">
    <name type="scientific">Effusibacillus lacus</name>
    <dbReference type="NCBI Taxonomy" id="1348429"/>
    <lineage>
        <taxon>Bacteria</taxon>
        <taxon>Bacillati</taxon>
        <taxon>Bacillota</taxon>
        <taxon>Bacilli</taxon>
        <taxon>Bacillales</taxon>
        <taxon>Alicyclobacillaceae</taxon>
        <taxon>Effusibacillus</taxon>
    </lineage>
</organism>
<keyword evidence="8 10" id="KW-0472">Membrane</keyword>
<protein>
    <recommendedName>
        <fullName evidence="3 10">Cell division protein FtsX</fullName>
    </recommendedName>
</protein>
<dbReference type="OrthoDB" id="9812531at2"/>
<keyword evidence="5 10" id="KW-0132">Cell division</keyword>
<dbReference type="NCBIfam" id="NF038347">
    <property type="entry name" value="FtsX_Gpos"/>
    <property type="match status" value="1"/>
</dbReference>
<feature type="domain" description="FtsX extracellular" evidence="13">
    <location>
        <begin position="59"/>
        <end position="152"/>
    </location>
</feature>
<evidence type="ECO:0000256" key="10">
    <source>
        <dbReference type="PIRNR" id="PIRNR003097"/>
    </source>
</evidence>
<comment type="caution">
    <text evidence="14">The sequence shown here is derived from an EMBL/GenBank/DDBJ whole genome shotgun (WGS) entry which is preliminary data.</text>
</comment>
<dbReference type="Proteomes" id="UP000217785">
    <property type="component" value="Unassembled WGS sequence"/>
</dbReference>
<evidence type="ECO:0000256" key="7">
    <source>
        <dbReference type="ARBA" id="ARBA00022989"/>
    </source>
</evidence>
<dbReference type="RefSeq" id="WP_096182546.1">
    <property type="nucleotide sequence ID" value="NZ_BDUF01000064.1"/>
</dbReference>
<evidence type="ECO:0000256" key="6">
    <source>
        <dbReference type="ARBA" id="ARBA00022692"/>
    </source>
</evidence>
<evidence type="ECO:0000256" key="9">
    <source>
        <dbReference type="ARBA" id="ARBA00023306"/>
    </source>
</evidence>
<dbReference type="PANTHER" id="PTHR47755:SF1">
    <property type="entry name" value="CELL DIVISION PROTEIN FTSX"/>
    <property type="match status" value="1"/>
</dbReference>
<feature type="domain" description="ABC3 transporter permease C-terminal" evidence="12">
    <location>
        <begin position="176"/>
        <end position="294"/>
    </location>
</feature>
<feature type="transmembrane region" description="Helical" evidence="11">
    <location>
        <begin position="21"/>
        <end position="46"/>
    </location>
</feature>
<evidence type="ECO:0000256" key="5">
    <source>
        <dbReference type="ARBA" id="ARBA00022618"/>
    </source>
</evidence>
<evidence type="ECO:0000256" key="1">
    <source>
        <dbReference type="ARBA" id="ARBA00004651"/>
    </source>
</evidence>
<dbReference type="AlphaFoldDB" id="A0A292YQP6"/>
<evidence type="ECO:0000256" key="3">
    <source>
        <dbReference type="ARBA" id="ARBA00021907"/>
    </source>
</evidence>
<keyword evidence="4 10" id="KW-1003">Cell membrane</keyword>
<dbReference type="Gene3D" id="3.30.70.3040">
    <property type="match status" value="1"/>
</dbReference>